<organism evidence="4 5">
    <name type="scientific">Limnovirga soli</name>
    <dbReference type="NCBI Taxonomy" id="2656915"/>
    <lineage>
        <taxon>Bacteria</taxon>
        <taxon>Pseudomonadati</taxon>
        <taxon>Bacteroidota</taxon>
        <taxon>Chitinophagia</taxon>
        <taxon>Chitinophagales</taxon>
        <taxon>Chitinophagaceae</taxon>
        <taxon>Limnovirga</taxon>
    </lineage>
</organism>
<feature type="domain" description="IstB-like ATP-binding" evidence="3">
    <location>
        <begin position="9"/>
        <end position="242"/>
    </location>
</feature>
<evidence type="ECO:0000256" key="2">
    <source>
        <dbReference type="ARBA" id="ARBA00022840"/>
    </source>
</evidence>
<keyword evidence="2 4" id="KW-0067">ATP-binding</keyword>
<comment type="caution">
    <text evidence="4">The sequence shown here is derived from an EMBL/GenBank/DDBJ whole genome shotgun (WGS) entry which is preliminary data.</text>
</comment>
<evidence type="ECO:0000256" key="1">
    <source>
        <dbReference type="ARBA" id="ARBA00022741"/>
    </source>
</evidence>
<dbReference type="GO" id="GO:0005524">
    <property type="term" value="F:ATP binding"/>
    <property type="evidence" value="ECO:0007669"/>
    <property type="project" value="UniProtKB-KW"/>
</dbReference>
<name>A0A8J8FHW8_9BACT</name>
<gene>
    <name evidence="4" type="ORF">GD597_15705</name>
</gene>
<proteinExistence type="predicted"/>
<keyword evidence="1" id="KW-0547">Nucleotide-binding</keyword>
<evidence type="ECO:0000313" key="5">
    <source>
        <dbReference type="Proteomes" id="UP000598971"/>
    </source>
</evidence>
<protein>
    <submittedName>
        <fullName evidence="4">ATP-binding protein</fullName>
    </submittedName>
</protein>
<dbReference type="AlphaFoldDB" id="A0A8J8FHW8"/>
<accession>A0A8J8FHW8</accession>
<dbReference type="Pfam" id="PF01695">
    <property type="entry name" value="IstB_IS21"/>
    <property type="match status" value="1"/>
</dbReference>
<dbReference type="Gene3D" id="3.40.50.300">
    <property type="entry name" value="P-loop containing nucleotide triphosphate hydrolases"/>
    <property type="match status" value="1"/>
</dbReference>
<dbReference type="RefSeq" id="WP_171608857.1">
    <property type="nucleotide sequence ID" value="NZ_WHPF01000011.1"/>
</dbReference>
<dbReference type="SUPFAM" id="SSF52540">
    <property type="entry name" value="P-loop containing nucleoside triphosphate hydrolases"/>
    <property type="match status" value="1"/>
</dbReference>
<dbReference type="InterPro" id="IPR027417">
    <property type="entry name" value="P-loop_NTPase"/>
</dbReference>
<dbReference type="PIRSF" id="PIRSF003073">
    <property type="entry name" value="DNAC_TnpB_IstB"/>
    <property type="match status" value="1"/>
</dbReference>
<keyword evidence="5" id="KW-1185">Reference proteome</keyword>
<dbReference type="InterPro" id="IPR047661">
    <property type="entry name" value="IstB"/>
</dbReference>
<dbReference type="InterPro" id="IPR002611">
    <property type="entry name" value="IstB_ATP-bd"/>
</dbReference>
<evidence type="ECO:0000313" key="4">
    <source>
        <dbReference type="EMBL" id="NNV56917.1"/>
    </source>
</evidence>
<dbReference type="InterPro" id="IPR028350">
    <property type="entry name" value="DNAC/IstB-like"/>
</dbReference>
<dbReference type="PANTHER" id="PTHR30050">
    <property type="entry name" value="CHROMOSOMAL REPLICATION INITIATOR PROTEIN DNAA"/>
    <property type="match status" value="1"/>
</dbReference>
<dbReference type="EMBL" id="WHPF01000011">
    <property type="protein sequence ID" value="NNV56917.1"/>
    <property type="molecule type" value="Genomic_DNA"/>
</dbReference>
<dbReference type="Proteomes" id="UP000598971">
    <property type="component" value="Unassembled WGS sequence"/>
</dbReference>
<reference evidence="4" key="1">
    <citation type="submission" date="2019-10" db="EMBL/GenBank/DDBJ databases">
        <title>Draft genome sequence of Panacibacter sp. KCS-6.</title>
        <authorList>
            <person name="Yim K.J."/>
        </authorList>
    </citation>
    <scope>NUCLEOTIDE SEQUENCE</scope>
    <source>
        <strain evidence="4">KCS-6</strain>
    </source>
</reference>
<evidence type="ECO:0000259" key="3">
    <source>
        <dbReference type="Pfam" id="PF01695"/>
    </source>
</evidence>
<dbReference type="NCBIfam" id="NF038214">
    <property type="entry name" value="IS21_help_AAA"/>
    <property type="match status" value="1"/>
</dbReference>
<dbReference type="CDD" id="cd00009">
    <property type="entry name" value="AAA"/>
    <property type="match status" value="1"/>
</dbReference>
<sequence length="252" mass="28659">MNKDTLKKMGDMRLHGMQTAFKTFVELPPAVSFTNDEMAQYLVQNEWDDRKHRSLQRNLKTAKFRYLADVNGIDFDNNRELDKNQIDRLFTCEFIKKGQDAFITGSTGTGKSYLASAIGRQACLLGFKVYYTNTAKLLSILKMAKADGSHIKELARIEKQDLLILDDFGIQSFDASGRALLMDIVEDRHGKHSTIIASQVPVKNWYDVIGEQTVADAILDRLVHQSVRVELKGESLRKLKKENNAEQTEKIN</sequence>
<dbReference type="PANTHER" id="PTHR30050:SF4">
    <property type="entry name" value="ATP-BINDING PROTEIN RV3427C IN INSERTION SEQUENCE-RELATED"/>
    <property type="match status" value="1"/>
</dbReference>
<dbReference type="GO" id="GO:0006260">
    <property type="term" value="P:DNA replication"/>
    <property type="evidence" value="ECO:0007669"/>
    <property type="project" value="TreeGrafter"/>
</dbReference>